<evidence type="ECO:0000259" key="7">
    <source>
        <dbReference type="PROSITE" id="PS51698"/>
    </source>
</evidence>
<evidence type="ECO:0000256" key="1">
    <source>
        <dbReference type="ARBA" id="ARBA00000900"/>
    </source>
</evidence>
<comment type="function">
    <text evidence="5">Functions as an E3 ubiquitin ligase.</text>
</comment>
<dbReference type="InterPro" id="IPR058678">
    <property type="entry name" value="ARM_PUB"/>
</dbReference>
<feature type="domain" description="U-box" evidence="7">
    <location>
        <begin position="1"/>
        <end position="62"/>
    </location>
</feature>
<dbReference type="InterPro" id="IPR013083">
    <property type="entry name" value="Znf_RING/FYVE/PHD"/>
</dbReference>
<accession>A0AAD8RW73</accession>
<reference evidence="8" key="1">
    <citation type="submission" date="2023-07" db="EMBL/GenBank/DDBJ databases">
        <title>A chromosome-level genome assembly of Lolium multiflorum.</title>
        <authorList>
            <person name="Chen Y."/>
            <person name="Copetti D."/>
            <person name="Kolliker R."/>
            <person name="Studer B."/>
        </authorList>
    </citation>
    <scope>NUCLEOTIDE SEQUENCE</scope>
    <source>
        <strain evidence="8">02402/16</strain>
        <tissue evidence="8">Leaf</tissue>
    </source>
</reference>
<dbReference type="Pfam" id="PF04564">
    <property type="entry name" value="U-box"/>
    <property type="match status" value="1"/>
</dbReference>
<dbReference type="SMART" id="SM00504">
    <property type="entry name" value="Ubox"/>
    <property type="match status" value="1"/>
</dbReference>
<gene>
    <name evidence="8" type="ORF">QYE76_006648</name>
</gene>
<comment type="catalytic activity">
    <reaction evidence="1 5">
        <text>S-ubiquitinyl-[E2 ubiquitin-conjugating enzyme]-L-cysteine + [acceptor protein]-L-lysine = [E2 ubiquitin-conjugating enzyme]-L-cysteine + N(6)-ubiquitinyl-[acceptor protein]-L-lysine.</text>
        <dbReference type="EC" id="2.3.2.27"/>
    </reaction>
</comment>
<evidence type="ECO:0000256" key="4">
    <source>
        <dbReference type="ARBA" id="ARBA00022786"/>
    </source>
</evidence>
<proteinExistence type="predicted"/>
<comment type="caution">
    <text evidence="8">The sequence shown here is derived from an EMBL/GenBank/DDBJ whole genome shotgun (WGS) entry which is preliminary data.</text>
</comment>
<dbReference type="EMBL" id="JAUUTY010000005">
    <property type="protein sequence ID" value="KAK1632333.1"/>
    <property type="molecule type" value="Genomic_DNA"/>
</dbReference>
<evidence type="ECO:0000256" key="5">
    <source>
        <dbReference type="RuleBase" id="RU369093"/>
    </source>
</evidence>
<dbReference type="GO" id="GO:0016567">
    <property type="term" value="P:protein ubiquitination"/>
    <property type="evidence" value="ECO:0007669"/>
    <property type="project" value="UniProtKB-UniRule"/>
</dbReference>
<name>A0AAD8RW73_LOLMU</name>
<dbReference type="AlphaFoldDB" id="A0AAD8RW73"/>
<dbReference type="InterPro" id="IPR011989">
    <property type="entry name" value="ARM-like"/>
</dbReference>
<comment type="pathway">
    <text evidence="2 5">Protein modification; protein ubiquitination.</text>
</comment>
<evidence type="ECO:0000313" key="9">
    <source>
        <dbReference type="Proteomes" id="UP001231189"/>
    </source>
</evidence>
<dbReference type="InterPro" id="IPR016024">
    <property type="entry name" value="ARM-type_fold"/>
</dbReference>
<evidence type="ECO:0000256" key="2">
    <source>
        <dbReference type="ARBA" id="ARBA00004906"/>
    </source>
</evidence>
<dbReference type="PANTHER" id="PTHR22849:SF23">
    <property type="entry name" value="U-BOX DOMAIN-CONTAINING PROTEIN"/>
    <property type="match status" value="1"/>
</dbReference>
<feature type="region of interest" description="Disordered" evidence="6">
    <location>
        <begin position="290"/>
        <end position="323"/>
    </location>
</feature>
<organism evidence="8 9">
    <name type="scientific">Lolium multiflorum</name>
    <name type="common">Italian ryegrass</name>
    <name type="synonym">Lolium perenne subsp. multiflorum</name>
    <dbReference type="NCBI Taxonomy" id="4521"/>
    <lineage>
        <taxon>Eukaryota</taxon>
        <taxon>Viridiplantae</taxon>
        <taxon>Streptophyta</taxon>
        <taxon>Embryophyta</taxon>
        <taxon>Tracheophyta</taxon>
        <taxon>Spermatophyta</taxon>
        <taxon>Magnoliopsida</taxon>
        <taxon>Liliopsida</taxon>
        <taxon>Poales</taxon>
        <taxon>Poaceae</taxon>
        <taxon>BOP clade</taxon>
        <taxon>Pooideae</taxon>
        <taxon>Poodae</taxon>
        <taxon>Poeae</taxon>
        <taxon>Poeae Chloroplast Group 2 (Poeae type)</taxon>
        <taxon>Loliodinae</taxon>
        <taxon>Loliinae</taxon>
        <taxon>Lolium</taxon>
    </lineage>
</organism>
<dbReference type="EC" id="2.3.2.27" evidence="5"/>
<keyword evidence="9" id="KW-1185">Reference proteome</keyword>
<dbReference type="InterPro" id="IPR003613">
    <property type="entry name" value="Ubox_domain"/>
</dbReference>
<protein>
    <recommendedName>
        <fullName evidence="5 7">U-box domain-containing protein</fullName>
        <ecNumber evidence="5">2.3.2.27</ecNumber>
    </recommendedName>
    <alternativeName>
        <fullName evidence="5">RING-type E3 ubiquitin transferase PUB</fullName>
    </alternativeName>
</protein>
<dbReference type="SUPFAM" id="SSF48371">
    <property type="entry name" value="ARM repeat"/>
    <property type="match status" value="1"/>
</dbReference>
<dbReference type="PROSITE" id="PS51698">
    <property type="entry name" value="U_BOX"/>
    <property type="match status" value="1"/>
</dbReference>
<dbReference type="PANTHER" id="PTHR22849">
    <property type="entry name" value="WDSAM1 PROTEIN"/>
    <property type="match status" value="1"/>
</dbReference>
<evidence type="ECO:0000313" key="8">
    <source>
        <dbReference type="EMBL" id="KAK1632333.1"/>
    </source>
</evidence>
<evidence type="ECO:0000256" key="3">
    <source>
        <dbReference type="ARBA" id="ARBA00022679"/>
    </source>
</evidence>
<dbReference type="Gene3D" id="3.30.40.10">
    <property type="entry name" value="Zinc/RING finger domain, C3HC4 (zinc finger)"/>
    <property type="match status" value="1"/>
</dbReference>
<dbReference type="InterPro" id="IPR045185">
    <property type="entry name" value="PUB22/23/24-like"/>
</dbReference>
<evidence type="ECO:0000256" key="6">
    <source>
        <dbReference type="SAM" id="MobiDB-lite"/>
    </source>
</evidence>
<dbReference type="Proteomes" id="UP001231189">
    <property type="component" value="Unassembled WGS sequence"/>
</dbReference>
<keyword evidence="4 5" id="KW-0833">Ubl conjugation pathway</keyword>
<dbReference type="Pfam" id="PF25598">
    <property type="entry name" value="ARM_PUB"/>
    <property type="match status" value="1"/>
</dbReference>
<sequence length="323" mass="35334">MEDLVTVSTGVTYERRSIERWFFKYDKTTCPATMQCLASFDLTPNHTLKRIISTWRDRASSPSSPTDTLAPPPLSENASVDLVLKPECMRPMVALVQRGSAEARLHAMSILDKVSKASGGRNWAAVVDVEDMVKSLLDLLSDGASSKLSSRALDIDVTACSPSSGRARRGKDVVEVGPVRVLVELLPDADRHVTERTLLLLKRLCKCPEGCGSRSRSTGSPWRPCRGRFCVCPGSPWRTASTTTRSPRRARVPRHKVEHLPGVTWPAPRQRERSSFWTATATFSATAVERAGEGNDDGAVAEDIPALARGERRGQPGAVCGRR</sequence>
<keyword evidence="3 5" id="KW-0808">Transferase</keyword>
<dbReference type="Gene3D" id="1.25.10.10">
    <property type="entry name" value="Leucine-rich Repeat Variant"/>
    <property type="match status" value="1"/>
</dbReference>
<dbReference type="GO" id="GO:0061630">
    <property type="term" value="F:ubiquitin protein ligase activity"/>
    <property type="evidence" value="ECO:0007669"/>
    <property type="project" value="UniProtKB-UniRule"/>
</dbReference>
<dbReference type="SUPFAM" id="SSF57850">
    <property type="entry name" value="RING/U-box"/>
    <property type="match status" value="1"/>
</dbReference>